<dbReference type="AlphaFoldDB" id="A0A1I2MC11"/>
<dbReference type="GO" id="GO:0005886">
    <property type="term" value="C:plasma membrane"/>
    <property type="evidence" value="ECO:0007669"/>
    <property type="project" value="UniProtKB-SubCell"/>
</dbReference>
<dbReference type="EMBL" id="FONG01000033">
    <property type="protein sequence ID" value="SFF86781.1"/>
    <property type="molecule type" value="Genomic_DNA"/>
</dbReference>
<dbReference type="InterPro" id="IPR029044">
    <property type="entry name" value="Nucleotide-diphossugar_trans"/>
</dbReference>
<dbReference type="GO" id="GO:0047355">
    <property type="term" value="F:CDP-glycerol glycerophosphotransferase activity"/>
    <property type="evidence" value="ECO:0007669"/>
    <property type="project" value="InterPro"/>
</dbReference>
<comment type="subcellular location">
    <subcellularLocation>
        <location evidence="1">Cell membrane</location>
        <topology evidence="1">Peripheral membrane protein</topology>
    </subcellularLocation>
</comment>
<dbReference type="SUPFAM" id="SSF53448">
    <property type="entry name" value="Nucleotide-diphospho-sugar transferases"/>
    <property type="match status" value="1"/>
</dbReference>
<evidence type="ECO:0000256" key="4">
    <source>
        <dbReference type="ARBA" id="ARBA00022679"/>
    </source>
</evidence>
<dbReference type="Gene3D" id="3.90.550.10">
    <property type="entry name" value="Spore Coat Polysaccharide Biosynthesis Protein SpsA, Chain A"/>
    <property type="match status" value="1"/>
</dbReference>
<keyword evidence="5" id="KW-0777">Teichoic acid biosynthesis</keyword>
<evidence type="ECO:0000256" key="6">
    <source>
        <dbReference type="ARBA" id="ARBA00023136"/>
    </source>
</evidence>
<dbReference type="PANTHER" id="PTHR37316">
    <property type="entry name" value="TEICHOIC ACID GLYCEROL-PHOSPHATE PRIMASE"/>
    <property type="match status" value="1"/>
</dbReference>
<gene>
    <name evidence="9" type="ORF">SAMN05216251_13320</name>
</gene>
<evidence type="ECO:0000256" key="5">
    <source>
        <dbReference type="ARBA" id="ARBA00022944"/>
    </source>
</evidence>
<evidence type="ECO:0000313" key="10">
    <source>
        <dbReference type="Proteomes" id="UP000199323"/>
    </source>
</evidence>
<evidence type="ECO:0000256" key="2">
    <source>
        <dbReference type="ARBA" id="ARBA00010488"/>
    </source>
</evidence>
<evidence type="ECO:0000313" key="9">
    <source>
        <dbReference type="EMBL" id="SFF86781.1"/>
    </source>
</evidence>
<dbReference type="Gene3D" id="3.40.50.11820">
    <property type="match status" value="1"/>
</dbReference>
<evidence type="ECO:0000256" key="3">
    <source>
        <dbReference type="ARBA" id="ARBA00022475"/>
    </source>
</evidence>
<keyword evidence="10" id="KW-1185">Reference proteome</keyword>
<evidence type="ECO:0000256" key="1">
    <source>
        <dbReference type="ARBA" id="ARBA00004202"/>
    </source>
</evidence>
<dbReference type="FunFam" id="3.90.550.10:FF:000196">
    <property type="entry name" value="Glycosyl transferase"/>
    <property type="match status" value="1"/>
</dbReference>
<dbReference type="InterPro" id="IPR007554">
    <property type="entry name" value="Glycerophosphate_synth"/>
</dbReference>
<feature type="domain" description="Glycosyltransferase 2-like" evidence="8">
    <location>
        <begin position="5"/>
        <end position="172"/>
    </location>
</feature>
<dbReference type="SUPFAM" id="SSF53756">
    <property type="entry name" value="UDP-Glycosyltransferase/glycogen phosphorylase"/>
    <property type="match status" value="1"/>
</dbReference>
<accession>A0A1I2MC11</accession>
<reference evidence="9 10" key="1">
    <citation type="submission" date="2016-10" db="EMBL/GenBank/DDBJ databases">
        <authorList>
            <person name="de Groot N.N."/>
        </authorList>
    </citation>
    <scope>NUCLEOTIDE SEQUENCE [LARGE SCALE GENOMIC DNA]</scope>
    <source>
        <strain evidence="9 10">CGMCC 4.3510</strain>
    </source>
</reference>
<comment type="similarity">
    <text evidence="2">Belongs to the CDP-glycerol glycerophosphotransferase family.</text>
</comment>
<name>A0A1I2MC11_9ACTN</name>
<dbReference type="OrthoDB" id="3183633at2"/>
<keyword evidence="6" id="KW-0472">Membrane</keyword>
<dbReference type="InterPro" id="IPR043148">
    <property type="entry name" value="TagF_C"/>
</dbReference>
<dbReference type="PANTHER" id="PTHR37316:SF3">
    <property type="entry name" value="TEICHOIC ACID GLYCEROL-PHOSPHATE TRANSFERASE"/>
    <property type="match status" value="1"/>
</dbReference>
<dbReference type="Pfam" id="PF04464">
    <property type="entry name" value="Glyphos_transf"/>
    <property type="match status" value="1"/>
</dbReference>
<dbReference type="GO" id="GO:0019350">
    <property type="term" value="P:teichoic acid biosynthetic process"/>
    <property type="evidence" value="ECO:0007669"/>
    <property type="project" value="UniProtKB-KW"/>
</dbReference>
<sequence>MPRFSVIVPVFKVQAYLHACLRSVLDQSFTDFELIVVDDCSPDGSGAIADSVTAGDARARVLHLPENVGLGRARNAGLARATGDYLLFLDSDDTFVPGALQAIADRLARTGEPDVLVFDYARTYWNGEAHRNQFAAILSRPGPEVGTLDDRPELLRLIMVAWNKAYRRDFVEKNDLAFPSGYYEDTPWTYPVLMAAGTIALLDRVCVHYRQRRRSGILHTTSRRHFDIFKQYDLLFAFLDSHPELERWRPVLFRRILDHLTTVFNFPDRLPRSSRAEYFRRCRAQYRRLRPPGLRAAPTGRAGVRYLLVATGARRTFQTLGGAHRLRLRITRRAKSWYGRLRTAALHAHYRLQRRRPLDPDLAVFAAYWDRGYSCNPAAVEERLRELAPHMRTAWVTTAEHAHTLPPGVRRLEPGSAAYWTALARASYLVSNVNFHRRYAKRPGQINVQTHHGTPLKHMGIDLLDHPAAAGGTDFERMLRHVDRWDYSLSASRHSTLVWERAYPSGFTTLEYGQPRTDLCHRAGARDVLRIRAELGIPRDSTAFLYAPTHRDYQRGYRPALDLGRMAEALGPDVVLLRRTHHFYPAGGGRDRTDGHPRVLDVSAHPSAEELCLASDGLITDYSSLMFDYAGLDRPIVLHVSDWETYRATRGAYFDITAHPPGLLARGQDELTDILATGAWRGPRSAELRAAFRRRFCAYDDGFAAERVVRRVFLREEGGLPAVIPLEDRRPAPDPARARALDPDAAEAAGAQEPSGPAPLEPSRPEPGTR</sequence>
<dbReference type="RefSeq" id="WP_093717621.1">
    <property type="nucleotide sequence ID" value="NZ_FONG01000033.1"/>
</dbReference>
<keyword evidence="3" id="KW-1003">Cell membrane</keyword>
<feature type="compositionally biased region" description="Basic and acidic residues" evidence="7">
    <location>
        <begin position="726"/>
        <end position="742"/>
    </location>
</feature>
<dbReference type="InterPro" id="IPR051612">
    <property type="entry name" value="Teichoic_Acid_Biosynth"/>
</dbReference>
<keyword evidence="4 9" id="KW-0808">Transferase</keyword>
<evidence type="ECO:0000259" key="8">
    <source>
        <dbReference type="Pfam" id="PF00535"/>
    </source>
</evidence>
<dbReference type="InterPro" id="IPR001173">
    <property type="entry name" value="Glyco_trans_2-like"/>
</dbReference>
<dbReference type="Proteomes" id="UP000199323">
    <property type="component" value="Unassembled WGS sequence"/>
</dbReference>
<feature type="compositionally biased region" description="Low complexity" evidence="7">
    <location>
        <begin position="746"/>
        <end position="755"/>
    </location>
</feature>
<evidence type="ECO:0000256" key="7">
    <source>
        <dbReference type="SAM" id="MobiDB-lite"/>
    </source>
</evidence>
<organism evidence="9 10">
    <name type="scientific">Actinacidiphila alni</name>
    <dbReference type="NCBI Taxonomy" id="380248"/>
    <lineage>
        <taxon>Bacteria</taxon>
        <taxon>Bacillati</taxon>
        <taxon>Actinomycetota</taxon>
        <taxon>Actinomycetes</taxon>
        <taxon>Kitasatosporales</taxon>
        <taxon>Streptomycetaceae</taxon>
        <taxon>Actinacidiphila</taxon>
    </lineage>
</organism>
<dbReference type="Pfam" id="PF00535">
    <property type="entry name" value="Glycos_transf_2"/>
    <property type="match status" value="1"/>
</dbReference>
<dbReference type="STRING" id="380248.SAMN05216251_13320"/>
<dbReference type="CDD" id="cd00761">
    <property type="entry name" value="Glyco_tranf_GTA_type"/>
    <property type="match status" value="1"/>
</dbReference>
<dbReference type="Gene3D" id="3.40.50.12580">
    <property type="match status" value="1"/>
</dbReference>
<protein>
    <submittedName>
        <fullName evidence="9">CDP-glycerol:poly(Glycerophosphate) glycerophosphotransferase</fullName>
    </submittedName>
</protein>
<proteinExistence type="inferred from homology"/>
<feature type="region of interest" description="Disordered" evidence="7">
    <location>
        <begin position="725"/>
        <end position="770"/>
    </location>
</feature>
<dbReference type="InterPro" id="IPR043149">
    <property type="entry name" value="TagF_N"/>
</dbReference>